<dbReference type="Proteomes" id="UP000663193">
    <property type="component" value="Chromosome 11"/>
</dbReference>
<accession>A0A7U2I5G3</accession>
<dbReference type="RefSeq" id="XP_001799421.1">
    <property type="nucleotide sequence ID" value="XM_001799369.1"/>
</dbReference>
<keyword evidence="2" id="KW-1185">Reference proteome</keyword>
<proteinExistence type="predicted"/>
<sequence>MQWATIATALASAPCNPYYVIDRVAPVPVQKILGKKPKFKTFVDEDGTEVDGFDTPNHTRSRTLLDFMAQIPHRGSEELFMFGKAAVEKYGPAWSCLSRSAKHRKTI</sequence>
<evidence type="ECO:0000313" key="1">
    <source>
        <dbReference type="EMBL" id="QRD00562.1"/>
    </source>
</evidence>
<organism evidence="1 2">
    <name type="scientific">Phaeosphaeria nodorum (strain SN15 / ATCC MYA-4574 / FGSC 10173)</name>
    <name type="common">Glume blotch fungus</name>
    <name type="synonym">Parastagonospora nodorum</name>
    <dbReference type="NCBI Taxonomy" id="321614"/>
    <lineage>
        <taxon>Eukaryota</taxon>
        <taxon>Fungi</taxon>
        <taxon>Dikarya</taxon>
        <taxon>Ascomycota</taxon>
        <taxon>Pezizomycotina</taxon>
        <taxon>Dothideomycetes</taxon>
        <taxon>Pleosporomycetidae</taxon>
        <taxon>Pleosporales</taxon>
        <taxon>Pleosporineae</taxon>
        <taxon>Phaeosphaeriaceae</taxon>
        <taxon>Parastagonospora</taxon>
    </lineage>
</organism>
<name>A0A7U2I5G3_PHANO</name>
<dbReference type="AlphaFoldDB" id="A0A7U2I5G3"/>
<protein>
    <submittedName>
        <fullName evidence="1">Uncharacterized protein</fullName>
    </submittedName>
</protein>
<reference evidence="2" key="1">
    <citation type="journal article" date="2021" name="BMC Genomics">
        <title>Chromosome-level genome assembly and manually-curated proteome of model necrotroph Parastagonospora nodorum Sn15 reveals a genome-wide trove of candidate effector homologs, and redundancy of virulence-related functions within an accessory chromosome.</title>
        <authorList>
            <person name="Bertazzoni S."/>
            <person name="Jones D.A.B."/>
            <person name="Phan H.T."/>
            <person name="Tan K.-C."/>
            <person name="Hane J.K."/>
        </authorList>
    </citation>
    <scope>NUCLEOTIDE SEQUENCE [LARGE SCALE GENOMIC DNA]</scope>
    <source>
        <strain evidence="2">SN15 / ATCC MYA-4574 / FGSC 10173)</strain>
    </source>
</reference>
<dbReference type="EMBL" id="CP069033">
    <property type="protein sequence ID" value="QRD00562.1"/>
    <property type="molecule type" value="Genomic_DNA"/>
</dbReference>
<dbReference type="VEuPathDB" id="FungiDB:JI435_091180"/>
<dbReference type="OrthoDB" id="10477301at2759"/>
<evidence type="ECO:0000313" key="2">
    <source>
        <dbReference type="Proteomes" id="UP000663193"/>
    </source>
</evidence>
<dbReference type="KEGG" id="pno:SNOG_09118"/>
<gene>
    <name evidence="1" type="ORF">JI435_091180</name>
</gene>